<evidence type="ECO:0000256" key="6">
    <source>
        <dbReference type="ARBA" id="ARBA00023034"/>
    </source>
</evidence>
<protein>
    <recommendedName>
        <fullName evidence="11">Carbohydrate sulfotransferase</fullName>
    </recommendedName>
</protein>
<dbReference type="Pfam" id="PF03567">
    <property type="entry name" value="Sulfotransfer_2"/>
    <property type="match status" value="1"/>
</dbReference>
<keyword evidence="4" id="KW-0812">Transmembrane</keyword>
<comment type="similarity">
    <text evidence="2">Belongs to the sulfotransferase 2 family.</text>
</comment>
<dbReference type="GO" id="GO:0000139">
    <property type="term" value="C:Golgi membrane"/>
    <property type="evidence" value="ECO:0007669"/>
    <property type="project" value="UniProtKB-SubCell"/>
</dbReference>
<dbReference type="PANTHER" id="PTHR12137:SF54">
    <property type="entry name" value="CARBOHYDRATE SULFOTRANSFERASE"/>
    <property type="match status" value="1"/>
</dbReference>
<keyword evidence="7" id="KW-0472">Membrane</keyword>
<proteinExistence type="inferred from homology"/>
<dbReference type="GO" id="GO:0016051">
    <property type="term" value="P:carbohydrate biosynthetic process"/>
    <property type="evidence" value="ECO:0007669"/>
    <property type="project" value="InterPro"/>
</dbReference>
<accession>A0A836C8T5</accession>
<evidence type="ECO:0008006" key="11">
    <source>
        <dbReference type="Google" id="ProtNLM"/>
    </source>
</evidence>
<keyword evidence="5" id="KW-1133">Transmembrane helix</keyword>
<evidence type="ECO:0000313" key="9">
    <source>
        <dbReference type="EMBL" id="KAG5176412.1"/>
    </source>
</evidence>
<evidence type="ECO:0000313" key="10">
    <source>
        <dbReference type="Proteomes" id="UP000664859"/>
    </source>
</evidence>
<dbReference type="Proteomes" id="UP000664859">
    <property type="component" value="Unassembled WGS sequence"/>
</dbReference>
<comment type="caution">
    <text evidence="9">The sequence shown here is derived from an EMBL/GenBank/DDBJ whole genome shotgun (WGS) entry which is preliminary data.</text>
</comment>
<dbReference type="PANTHER" id="PTHR12137">
    <property type="entry name" value="CARBOHYDRATE SULFOTRANSFERASE"/>
    <property type="match status" value="1"/>
</dbReference>
<evidence type="ECO:0000256" key="5">
    <source>
        <dbReference type="ARBA" id="ARBA00022989"/>
    </source>
</evidence>
<dbReference type="InterPro" id="IPR005331">
    <property type="entry name" value="Sulfotransferase"/>
</dbReference>
<dbReference type="AlphaFoldDB" id="A0A836C8T5"/>
<keyword evidence="8" id="KW-0325">Glycoprotein</keyword>
<dbReference type="GO" id="GO:0008146">
    <property type="term" value="F:sulfotransferase activity"/>
    <property type="evidence" value="ECO:0007669"/>
    <property type="project" value="InterPro"/>
</dbReference>
<name>A0A836C8T5_9STRA</name>
<sequence length="156" mass="17824">MPLGWRKTASASLLLAVLLYLPWGGYLAAAVRLNIGVTNYYTSNTTTQYDAATVADLKSRLYNKWIIVPEHKLLFCFIEKVGCTSFNELFRSLRSRYDPSQATGNIWGRNNMTVHGLTEADIDAYVEDPLWHKAVFFREPLVRFLSAFRSKCEPHD</sequence>
<dbReference type="OrthoDB" id="206904at2759"/>
<dbReference type="InterPro" id="IPR018011">
    <property type="entry name" value="Carb_sulfotrans_8-10"/>
</dbReference>
<keyword evidence="3" id="KW-0808">Transferase</keyword>
<evidence type="ECO:0000256" key="1">
    <source>
        <dbReference type="ARBA" id="ARBA00004323"/>
    </source>
</evidence>
<dbReference type="EMBL" id="JAFCMP010000536">
    <property type="protein sequence ID" value="KAG5176412.1"/>
    <property type="molecule type" value="Genomic_DNA"/>
</dbReference>
<reference evidence="9" key="1">
    <citation type="submission" date="2021-02" db="EMBL/GenBank/DDBJ databases">
        <title>First Annotated Genome of the Yellow-green Alga Tribonema minus.</title>
        <authorList>
            <person name="Mahan K.M."/>
        </authorList>
    </citation>
    <scope>NUCLEOTIDE SEQUENCE</scope>
    <source>
        <strain evidence="9">UTEX B ZZ1240</strain>
    </source>
</reference>
<comment type="subcellular location">
    <subcellularLocation>
        <location evidence="1">Golgi apparatus membrane</location>
        <topology evidence="1">Single-pass type II membrane protein</topology>
    </subcellularLocation>
</comment>
<keyword evidence="10" id="KW-1185">Reference proteome</keyword>
<evidence type="ECO:0000256" key="8">
    <source>
        <dbReference type="ARBA" id="ARBA00023180"/>
    </source>
</evidence>
<evidence type="ECO:0000256" key="4">
    <source>
        <dbReference type="ARBA" id="ARBA00022692"/>
    </source>
</evidence>
<gene>
    <name evidence="9" type="ORF">JKP88DRAFT_159115</name>
</gene>
<evidence type="ECO:0000256" key="7">
    <source>
        <dbReference type="ARBA" id="ARBA00023136"/>
    </source>
</evidence>
<evidence type="ECO:0000256" key="3">
    <source>
        <dbReference type="ARBA" id="ARBA00022679"/>
    </source>
</evidence>
<evidence type="ECO:0000256" key="2">
    <source>
        <dbReference type="ARBA" id="ARBA00006339"/>
    </source>
</evidence>
<keyword evidence="6" id="KW-0333">Golgi apparatus</keyword>
<feature type="non-terminal residue" evidence="9">
    <location>
        <position position="156"/>
    </location>
</feature>
<organism evidence="9 10">
    <name type="scientific">Tribonema minus</name>
    <dbReference type="NCBI Taxonomy" id="303371"/>
    <lineage>
        <taxon>Eukaryota</taxon>
        <taxon>Sar</taxon>
        <taxon>Stramenopiles</taxon>
        <taxon>Ochrophyta</taxon>
        <taxon>PX clade</taxon>
        <taxon>Xanthophyceae</taxon>
        <taxon>Tribonematales</taxon>
        <taxon>Tribonemataceae</taxon>
        <taxon>Tribonema</taxon>
    </lineage>
</organism>